<dbReference type="PANTHER" id="PTHR30097">
    <property type="entry name" value="CATION EFFLUX SYSTEM PROTEIN CUSB"/>
    <property type="match status" value="1"/>
</dbReference>
<keyword evidence="1" id="KW-0813">Transport</keyword>
<dbReference type="PANTHER" id="PTHR30097:SF4">
    <property type="entry name" value="SLR6042 PROTEIN"/>
    <property type="match status" value="1"/>
</dbReference>
<dbReference type="Gene3D" id="2.40.420.20">
    <property type="match status" value="1"/>
</dbReference>
<proteinExistence type="predicted"/>
<dbReference type="EMBL" id="CP037452">
    <property type="protein sequence ID" value="QDV52364.1"/>
    <property type="molecule type" value="Genomic_DNA"/>
</dbReference>
<dbReference type="GO" id="GO:0015679">
    <property type="term" value="P:plasma membrane copper ion transport"/>
    <property type="evidence" value="ECO:0007669"/>
    <property type="project" value="TreeGrafter"/>
</dbReference>
<dbReference type="GO" id="GO:0030313">
    <property type="term" value="C:cell envelope"/>
    <property type="evidence" value="ECO:0007669"/>
    <property type="project" value="TreeGrafter"/>
</dbReference>
<keyword evidence="4" id="KW-1185">Reference proteome</keyword>
<feature type="region of interest" description="Disordered" evidence="2">
    <location>
        <begin position="44"/>
        <end position="83"/>
    </location>
</feature>
<dbReference type="Proteomes" id="UP000318313">
    <property type="component" value="Chromosome"/>
</dbReference>
<evidence type="ECO:0000256" key="2">
    <source>
        <dbReference type="SAM" id="MobiDB-lite"/>
    </source>
</evidence>
<dbReference type="KEGG" id="gfm:Enr17x_44260"/>
<gene>
    <name evidence="3" type="ORF">Enr17x_44260</name>
</gene>
<dbReference type="AlphaFoldDB" id="A0A518IGZ5"/>
<dbReference type="InterPro" id="IPR051909">
    <property type="entry name" value="MFP_Cation_Efflux"/>
</dbReference>
<name>A0A518IGZ5_9PLAN</name>
<accession>A0A518IGZ5</accession>
<organism evidence="3 4">
    <name type="scientific">Gimesia fumaroli</name>
    <dbReference type="NCBI Taxonomy" id="2527976"/>
    <lineage>
        <taxon>Bacteria</taxon>
        <taxon>Pseudomonadati</taxon>
        <taxon>Planctomycetota</taxon>
        <taxon>Planctomycetia</taxon>
        <taxon>Planctomycetales</taxon>
        <taxon>Planctomycetaceae</taxon>
        <taxon>Gimesia</taxon>
    </lineage>
</organism>
<evidence type="ECO:0000256" key="1">
    <source>
        <dbReference type="ARBA" id="ARBA00022448"/>
    </source>
</evidence>
<protein>
    <submittedName>
        <fullName evidence="3">HlyD family secretion protein</fullName>
    </submittedName>
</protein>
<evidence type="ECO:0000313" key="4">
    <source>
        <dbReference type="Proteomes" id="UP000318313"/>
    </source>
</evidence>
<evidence type="ECO:0000313" key="3">
    <source>
        <dbReference type="EMBL" id="QDV52364.1"/>
    </source>
</evidence>
<reference evidence="3 4" key="1">
    <citation type="submission" date="2019-03" db="EMBL/GenBank/DDBJ databases">
        <title>Deep-cultivation of Planctomycetes and their phenomic and genomic characterization uncovers novel biology.</title>
        <authorList>
            <person name="Wiegand S."/>
            <person name="Jogler M."/>
            <person name="Boedeker C."/>
            <person name="Pinto D."/>
            <person name="Vollmers J."/>
            <person name="Rivas-Marin E."/>
            <person name="Kohn T."/>
            <person name="Peeters S.H."/>
            <person name="Heuer A."/>
            <person name="Rast P."/>
            <person name="Oberbeckmann S."/>
            <person name="Bunk B."/>
            <person name="Jeske O."/>
            <person name="Meyerdierks A."/>
            <person name="Storesund J.E."/>
            <person name="Kallscheuer N."/>
            <person name="Luecker S."/>
            <person name="Lage O.M."/>
            <person name="Pohl T."/>
            <person name="Merkel B.J."/>
            <person name="Hornburger P."/>
            <person name="Mueller R.-W."/>
            <person name="Bruemmer F."/>
            <person name="Labrenz M."/>
            <person name="Spormann A.M."/>
            <person name="Op den Camp H."/>
            <person name="Overmann J."/>
            <person name="Amann R."/>
            <person name="Jetten M.S.M."/>
            <person name="Mascher T."/>
            <person name="Medema M.H."/>
            <person name="Devos D.P."/>
            <person name="Kaster A.-K."/>
            <person name="Ovreas L."/>
            <person name="Rohde M."/>
            <person name="Galperin M.Y."/>
            <person name="Jogler C."/>
        </authorList>
    </citation>
    <scope>NUCLEOTIDE SEQUENCE [LARGE SCALE GENOMIC DNA]</scope>
    <source>
        <strain evidence="3 4">Enr17</strain>
    </source>
</reference>
<feature type="compositionally biased region" description="Basic and acidic residues" evidence="2">
    <location>
        <begin position="46"/>
        <end position="79"/>
    </location>
</feature>
<sequence length="500" mass="56410">MNQSMLKQNWKWILTLVILIPAGLLAWSSQEQWLPAVQGWTQSKQTAEKQAKSNESAAAHDDESHHDHDHAGHAGHDEASSLELSPQARKNVGLTADKVIPVKLQSFTRTITIPAIVVERPGKTRVTIVAPMTGIITNVNVLAGEAVKPDRELFKLRLTHEDLVQAQTAYLKTLGELDVEKKEIERLTDITNRGVIAGKVLLEREYEKEKLEAILKSQREALLLHGFSDAQVDRIDQTRRLIKEHQVYVPILNDQSGEVQLPNMKIRRISATEDTLQKPRTLPPQSMFIVQSMNVSKGDFVEAGATLCVLADYSDLYLKGQAFEQEADELTRCMEKQWPVQAIQEVNNKEKKLINNLKIDYLDNQIETDSRTFSVFVDLPNRVQYDTVRQNGKHFVTWEYKPGQRMQLRVPVEIWQKQIVLPVEAIATEGAEHFVFQENGDHFDRRPVHILYQDQISAVIENDGSIFPGDKIALAGAHQLQMALKNKAGGGVDPHAGHSH</sequence>
<dbReference type="GO" id="GO:0060003">
    <property type="term" value="P:copper ion export"/>
    <property type="evidence" value="ECO:0007669"/>
    <property type="project" value="TreeGrafter"/>
</dbReference>
<dbReference type="Gene3D" id="2.40.50.100">
    <property type="match status" value="1"/>
</dbReference>